<evidence type="ECO:0000256" key="12">
    <source>
        <dbReference type="ARBA" id="ARBA00045964"/>
    </source>
</evidence>
<sequence length="190" mass="21733">MVMMAPALMPAAALKVCHYYHGECEAAVNGHAALELHKSFPCLARACSLHHHHQVALKHITQFLLCSHEHSKRAKSLMFLLNRHSSRISFLNIRMPETREQESSLQAMQNTLHLEKSVSQSLLDLHHLATKSSNAHLCHFLETRHLDQHLKFVKELGDHLTSVLKMRFPEGRLAEYIFDKFTLGNSDKED</sequence>
<dbReference type="GO" id="GO:0008199">
    <property type="term" value="F:ferric iron binding"/>
    <property type="evidence" value="ECO:0007669"/>
    <property type="project" value="InterPro"/>
</dbReference>
<evidence type="ECO:0000256" key="5">
    <source>
        <dbReference type="ARBA" id="ARBA00022490"/>
    </source>
</evidence>
<keyword evidence="4 15" id="KW-0409">Iron storage</keyword>
<comment type="function">
    <text evidence="12">Stores iron in a soluble, non-toxic, readily available form. Important for iron homeostasis. Has ferroxidase activity. Iron is taken up in the ferrous form and deposited as ferric hydroxides after oxidation. Also plays a role in delivery of iron to cells. Mediates iron uptake in capsule cells of the developing kidney. Delivery to lysosomes is mediated by the cargo receptor NCOA4 for autophagic degradation and release of iron.</text>
</comment>
<comment type="function">
    <text evidence="15">Stores iron in a soluble, non-toxic, readily available form. Important for iron homeostasis. Iron is taken up in the ferrous form and deposited as ferric hydroxides after oxidation.</text>
</comment>
<comment type="subcellular location">
    <subcellularLocation>
        <location evidence="2">Cytoplasmic vesicle</location>
        <location evidence="2">Autophagosome</location>
    </subcellularLocation>
    <subcellularLocation>
        <location evidence="1">Lysosome</location>
    </subcellularLocation>
</comment>
<dbReference type="PROSITE" id="PS50905">
    <property type="entry name" value="FERRITIN_LIKE"/>
    <property type="match status" value="1"/>
</dbReference>
<dbReference type="GO" id="GO:0008198">
    <property type="term" value="F:ferrous iron binding"/>
    <property type="evidence" value="ECO:0007669"/>
    <property type="project" value="TreeGrafter"/>
</dbReference>
<dbReference type="InterPro" id="IPR008331">
    <property type="entry name" value="Ferritin_DPS_dom"/>
</dbReference>
<evidence type="ECO:0000256" key="9">
    <source>
        <dbReference type="ARBA" id="ARBA00023228"/>
    </source>
</evidence>
<dbReference type="InterPro" id="IPR012347">
    <property type="entry name" value="Ferritin-like"/>
</dbReference>
<evidence type="ECO:0000256" key="7">
    <source>
        <dbReference type="ARBA" id="ARBA00023002"/>
    </source>
</evidence>
<evidence type="ECO:0000256" key="15">
    <source>
        <dbReference type="RuleBase" id="RU361145"/>
    </source>
</evidence>
<reference evidence="17 18" key="1">
    <citation type="submission" date="2020-12" db="EMBL/GenBank/DDBJ databases">
        <title>De novo assembly of Tibetan sheep genome.</title>
        <authorList>
            <person name="Li X."/>
        </authorList>
    </citation>
    <scope>NUCLEOTIDE SEQUENCE [LARGE SCALE GENOMIC DNA]</scope>
    <source>
        <tissue evidence="17">Heart</tissue>
    </source>
</reference>
<evidence type="ECO:0000256" key="2">
    <source>
        <dbReference type="ARBA" id="ARBA00004419"/>
    </source>
</evidence>
<keyword evidence="8 14" id="KW-0408">Iron</keyword>
<comment type="caution">
    <text evidence="17">The sequence shown here is derived from an EMBL/GenBank/DDBJ whole genome shotgun (WGS) entry which is preliminary data.</text>
</comment>
<dbReference type="InterPro" id="IPR009078">
    <property type="entry name" value="Ferritin-like_SF"/>
</dbReference>
<keyword evidence="5" id="KW-0963">Cytoplasm</keyword>
<dbReference type="GO" id="GO:0005776">
    <property type="term" value="C:autophagosome"/>
    <property type="evidence" value="ECO:0007669"/>
    <property type="project" value="UniProtKB-SubCell"/>
</dbReference>
<accession>A0A835ZK14</accession>
<keyword evidence="9" id="KW-0458">Lysosome</keyword>
<dbReference type="InterPro" id="IPR001519">
    <property type="entry name" value="Ferritin"/>
</dbReference>
<keyword evidence="7" id="KW-0560">Oxidoreductase</keyword>
<keyword evidence="10" id="KW-0968">Cytoplasmic vesicle</keyword>
<name>A0A835ZK14_SHEEP</name>
<gene>
    <name evidence="17" type="ORF">JEQ12_019823</name>
</gene>
<dbReference type="PANTHER" id="PTHR11431:SF97">
    <property type="entry name" value="FERRITIN HEAVY POLYPEPTIDE-LIKE 17-RELATED"/>
    <property type="match status" value="1"/>
</dbReference>
<feature type="domain" description="Ferritin-like diiron" evidence="16">
    <location>
        <begin position="18"/>
        <end position="167"/>
    </location>
</feature>
<proteinExistence type="inferred from homology"/>
<evidence type="ECO:0000256" key="10">
    <source>
        <dbReference type="ARBA" id="ARBA00023329"/>
    </source>
</evidence>
<dbReference type="AlphaFoldDB" id="A0A835ZK14"/>
<evidence type="ECO:0000256" key="3">
    <source>
        <dbReference type="ARBA" id="ARBA00007513"/>
    </source>
</evidence>
<feature type="binding site" evidence="14">
    <location>
        <position position="35"/>
    </location>
    <ligand>
        <name>Fe cation</name>
        <dbReference type="ChEBI" id="CHEBI:24875"/>
        <label>1</label>
    </ligand>
</feature>
<protein>
    <recommendedName>
        <fullName evidence="15">Ferritin</fullName>
    </recommendedName>
</protein>
<dbReference type="GO" id="GO:0004322">
    <property type="term" value="F:ferroxidase activity"/>
    <property type="evidence" value="ECO:0007669"/>
    <property type="project" value="UniProtKB-EC"/>
</dbReference>
<dbReference type="CDD" id="cd01056">
    <property type="entry name" value="Euk_Ferritin"/>
    <property type="match status" value="1"/>
</dbReference>
<feature type="binding site" evidence="14">
    <location>
        <position position="115"/>
    </location>
    <ligand>
        <name>Fe cation</name>
        <dbReference type="ChEBI" id="CHEBI:24875"/>
        <label>1</label>
    </ligand>
</feature>
<dbReference type="Gene3D" id="1.20.1260.10">
    <property type="match status" value="1"/>
</dbReference>
<dbReference type="GO" id="GO:0005764">
    <property type="term" value="C:lysosome"/>
    <property type="evidence" value="ECO:0007669"/>
    <property type="project" value="UniProtKB-SubCell"/>
</dbReference>
<dbReference type="GO" id="GO:0006826">
    <property type="term" value="P:iron ion transport"/>
    <property type="evidence" value="ECO:0007669"/>
    <property type="project" value="InterPro"/>
</dbReference>
<evidence type="ECO:0000256" key="8">
    <source>
        <dbReference type="ARBA" id="ARBA00023004"/>
    </source>
</evidence>
<evidence type="ECO:0000259" key="16">
    <source>
        <dbReference type="PROSITE" id="PS50905"/>
    </source>
</evidence>
<comment type="similarity">
    <text evidence="3 15">Belongs to the ferritin family.</text>
</comment>
<dbReference type="OrthoDB" id="186462at2759"/>
<organism evidence="17 18">
    <name type="scientific">Ovis aries</name>
    <name type="common">Sheep</name>
    <dbReference type="NCBI Taxonomy" id="9940"/>
    <lineage>
        <taxon>Eukaryota</taxon>
        <taxon>Metazoa</taxon>
        <taxon>Chordata</taxon>
        <taxon>Craniata</taxon>
        <taxon>Vertebrata</taxon>
        <taxon>Euteleostomi</taxon>
        <taxon>Mammalia</taxon>
        <taxon>Eutheria</taxon>
        <taxon>Laurasiatheria</taxon>
        <taxon>Artiodactyla</taxon>
        <taxon>Ruminantia</taxon>
        <taxon>Pecora</taxon>
        <taxon>Bovidae</taxon>
        <taxon>Caprinae</taxon>
        <taxon>Ovis</taxon>
    </lineage>
</organism>
<evidence type="ECO:0000256" key="1">
    <source>
        <dbReference type="ARBA" id="ARBA00004371"/>
    </source>
</evidence>
<dbReference type="InterPro" id="IPR009040">
    <property type="entry name" value="Ferritin-like_diiron"/>
</dbReference>
<dbReference type="FunFam" id="1.20.1260.10:FF:000024">
    <property type="entry name" value="Ferritin heavy chain"/>
    <property type="match status" value="1"/>
</dbReference>
<dbReference type="GO" id="GO:0006879">
    <property type="term" value="P:intracellular iron ion homeostasis"/>
    <property type="evidence" value="ECO:0007669"/>
    <property type="project" value="UniProtKB-KW"/>
</dbReference>
<evidence type="ECO:0000256" key="14">
    <source>
        <dbReference type="PIRSR" id="PIRSR601519-1"/>
    </source>
</evidence>
<evidence type="ECO:0000313" key="18">
    <source>
        <dbReference type="Proteomes" id="UP000664991"/>
    </source>
</evidence>
<dbReference type="Pfam" id="PF00210">
    <property type="entry name" value="Ferritin"/>
    <property type="match status" value="1"/>
</dbReference>
<dbReference type="PANTHER" id="PTHR11431">
    <property type="entry name" value="FERRITIN"/>
    <property type="match status" value="1"/>
</dbReference>
<evidence type="ECO:0000256" key="6">
    <source>
        <dbReference type="ARBA" id="ARBA00022723"/>
    </source>
</evidence>
<evidence type="ECO:0000256" key="13">
    <source>
        <dbReference type="ARBA" id="ARBA00047990"/>
    </source>
</evidence>
<comment type="subunit">
    <text evidence="11">Oligomer of 24 subunits. There are two types of subunits: L (light) chain and H (heavy) chain. The major chain can be light or heavy, depending on the species and tissue type. The functional molecule forms a roughly spherical shell with a diameter of 12 nm and contains a central cavity into which the insoluble mineral iron core is deposited. Interacts with NCOA4; NCOA4 promotes targeting of the iron-binding ferritin complex to autolysosomes following starvation or iron depletion.</text>
</comment>
<dbReference type="EMBL" id="JAEMGP010000027">
    <property type="protein sequence ID" value="KAG5193462.1"/>
    <property type="molecule type" value="Genomic_DNA"/>
</dbReference>
<comment type="catalytic activity">
    <reaction evidence="13">
        <text>4 Fe(2+) + O2 + 4 H(+) = 4 Fe(3+) + 2 H2O</text>
        <dbReference type="Rhea" id="RHEA:11148"/>
        <dbReference type="ChEBI" id="CHEBI:15377"/>
        <dbReference type="ChEBI" id="CHEBI:15378"/>
        <dbReference type="ChEBI" id="CHEBI:15379"/>
        <dbReference type="ChEBI" id="CHEBI:29033"/>
        <dbReference type="ChEBI" id="CHEBI:29034"/>
        <dbReference type="EC" id="1.16.3.1"/>
    </reaction>
</comment>
<dbReference type="SUPFAM" id="SSF47240">
    <property type="entry name" value="Ferritin-like"/>
    <property type="match status" value="1"/>
</dbReference>
<evidence type="ECO:0000256" key="4">
    <source>
        <dbReference type="ARBA" id="ARBA00022434"/>
    </source>
</evidence>
<evidence type="ECO:0000256" key="11">
    <source>
        <dbReference type="ARBA" id="ARBA00044959"/>
    </source>
</evidence>
<evidence type="ECO:0000313" key="17">
    <source>
        <dbReference type="EMBL" id="KAG5193462.1"/>
    </source>
</evidence>
<dbReference type="GO" id="GO:0031410">
    <property type="term" value="C:cytoplasmic vesicle"/>
    <property type="evidence" value="ECO:0007669"/>
    <property type="project" value="UniProtKB-KW"/>
</dbReference>
<dbReference type="Proteomes" id="UP000664991">
    <property type="component" value="Unassembled WGS sequence"/>
</dbReference>
<keyword evidence="6 14" id="KW-0479">Metal-binding</keyword>